<dbReference type="GO" id="GO:0006424">
    <property type="term" value="P:glutamyl-tRNA aminoacylation"/>
    <property type="evidence" value="ECO:0007669"/>
    <property type="project" value="UniProtKB-UniRule"/>
</dbReference>
<evidence type="ECO:0000256" key="8">
    <source>
        <dbReference type="HAMAP-Rule" id="MF_00022"/>
    </source>
</evidence>
<feature type="domain" description="Glutamyl/glutaminyl-tRNA synthetase class Ib catalytic" evidence="9">
    <location>
        <begin position="9"/>
        <end position="296"/>
    </location>
</feature>
<dbReference type="InterPro" id="IPR000924">
    <property type="entry name" value="Glu/Gln-tRNA-synth"/>
</dbReference>
<keyword evidence="12" id="KW-1185">Reference proteome</keyword>
<dbReference type="Proteomes" id="UP000554286">
    <property type="component" value="Unassembled WGS sequence"/>
</dbReference>
<dbReference type="PANTHER" id="PTHR43311:SF2">
    <property type="entry name" value="GLUTAMATE--TRNA LIGASE, MITOCHONDRIAL-RELATED"/>
    <property type="match status" value="1"/>
</dbReference>
<comment type="caution">
    <text evidence="11">The sequence shown here is derived from an EMBL/GenBank/DDBJ whole genome shotgun (WGS) entry which is preliminary data.</text>
</comment>
<feature type="binding site" evidence="8">
    <location>
        <position position="249"/>
    </location>
    <ligand>
        <name>ATP</name>
        <dbReference type="ChEBI" id="CHEBI:30616"/>
    </ligand>
</feature>
<keyword evidence="6 8" id="KW-0648">Protein biosynthesis</keyword>
<comment type="subcellular location">
    <subcellularLocation>
        <location evidence="8">Cytoplasm</location>
    </subcellularLocation>
</comment>
<comment type="subunit">
    <text evidence="8">Monomer.</text>
</comment>
<feature type="domain" description="Aminoacyl-tRNA synthetase class I anticodon-binding" evidence="10">
    <location>
        <begin position="345"/>
        <end position="452"/>
    </location>
</feature>
<dbReference type="GO" id="GO:0005524">
    <property type="term" value="F:ATP binding"/>
    <property type="evidence" value="ECO:0007669"/>
    <property type="project" value="UniProtKB-UniRule"/>
</dbReference>
<evidence type="ECO:0000256" key="4">
    <source>
        <dbReference type="ARBA" id="ARBA00022741"/>
    </source>
</evidence>
<dbReference type="GO" id="GO:0005737">
    <property type="term" value="C:cytoplasm"/>
    <property type="evidence" value="ECO:0007669"/>
    <property type="project" value="UniProtKB-SubCell"/>
</dbReference>
<dbReference type="GO" id="GO:0004818">
    <property type="term" value="F:glutamate-tRNA ligase activity"/>
    <property type="evidence" value="ECO:0007669"/>
    <property type="project" value="UniProtKB-UniRule"/>
</dbReference>
<comment type="caution">
    <text evidence="8">Lacks conserved residue(s) required for the propagation of feature annotation.</text>
</comment>
<dbReference type="InterPro" id="IPR049940">
    <property type="entry name" value="GluQ/Sye"/>
</dbReference>
<accession>A0A7W6W8Q5</accession>
<dbReference type="Gene3D" id="1.10.10.350">
    <property type="match status" value="1"/>
</dbReference>
<dbReference type="InterPro" id="IPR001412">
    <property type="entry name" value="aa-tRNA-synth_I_CS"/>
</dbReference>
<comment type="similarity">
    <text evidence="1 8">Belongs to the class-I aminoacyl-tRNA synthetase family. Glutamate--tRNA ligase type 1 subfamily.</text>
</comment>
<evidence type="ECO:0000259" key="9">
    <source>
        <dbReference type="Pfam" id="PF00749"/>
    </source>
</evidence>
<dbReference type="InterPro" id="IPR004527">
    <property type="entry name" value="Glu-tRNA-ligase_bac/mito"/>
</dbReference>
<comment type="function">
    <text evidence="8">Catalyzes the attachment of glutamate to tRNA(Glu) in a two-step reaction: glutamate is first activated by ATP to form Glu-AMP and then transferred to the acceptor end of tRNA(Glu).</text>
</comment>
<proteinExistence type="inferred from homology"/>
<dbReference type="NCBIfam" id="TIGR00464">
    <property type="entry name" value="gltX_bact"/>
    <property type="match status" value="1"/>
</dbReference>
<dbReference type="InterPro" id="IPR014729">
    <property type="entry name" value="Rossmann-like_a/b/a_fold"/>
</dbReference>
<dbReference type="SUPFAM" id="SSF52374">
    <property type="entry name" value="Nucleotidylyl transferase"/>
    <property type="match status" value="1"/>
</dbReference>
<dbReference type="PANTHER" id="PTHR43311">
    <property type="entry name" value="GLUTAMATE--TRNA LIGASE"/>
    <property type="match status" value="1"/>
</dbReference>
<dbReference type="EMBL" id="JACIGK010000001">
    <property type="protein sequence ID" value="MBB4264632.1"/>
    <property type="molecule type" value="Genomic_DNA"/>
</dbReference>
<name>A0A7W6W8Q5_9PROT</name>
<comment type="catalytic activity">
    <reaction evidence="8">
        <text>tRNA(Glu) + L-glutamate + ATP = L-glutamyl-tRNA(Glu) + AMP + diphosphate</text>
        <dbReference type="Rhea" id="RHEA:23540"/>
        <dbReference type="Rhea" id="RHEA-COMP:9663"/>
        <dbReference type="Rhea" id="RHEA-COMP:9680"/>
        <dbReference type="ChEBI" id="CHEBI:29985"/>
        <dbReference type="ChEBI" id="CHEBI:30616"/>
        <dbReference type="ChEBI" id="CHEBI:33019"/>
        <dbReference type="ChEBI" id="CHEBI:78442"/>
        <dbReference type="ChEBI" id="CHEBI:78520"/>
        <dbReference type="ChEBI" id="CHEBI:456215"/>
        <dbReference type="EC" id="6.1.1.17"/>
    </reaction>
</comment>
<evidence type="ECO:0000256" key="3">
    <source>
        <dbReference type="ARBA" id="ARBA00022598"/>
    </source>
</evidence>
<reference evidence="11 12" key="1">
    <citation type="submission" date="2020-08" db="EMBL/GenBank/DDBJ databases">
        <title>Genome sequencing of Purple Non-Sulfur Bacteria from various extreme environments.</title>
        <authorList>
            <person name="Mayer M."/>
        </authorList>
    </citation>
    <scope>NUCLEOTIDE SEQUENCE [LARGE SCALE GENOMIC DNA]</scope>
    <source>
        <strain evidence="11 12">JA131</strain>
    </source>
</reference>
<dbReference type="Pfam" id="PF00749">
    <property type="entry name" value="tRNA-synt_1c"/>
    <property type="match status" value="1"/>
</dbReference>
<gene>
    <name evidence="8" type="primary">gltX</name>
    <name evidence="11" type="ORF">GGD89_000238</name>
</gene>
<dbReference type="AlphaFoldDB" id="A0A7W6W8Q5"/>
<keyword evidence="3 8" id="KW-0436">Ligase</keyword>
<organism evidence="11 12">
    <name type="scientific">Roseospira visakhapatnamensis</name>
    <dbReference type="NCBI Taxonomy" id="390880"/>
    <lineage>
        <taxon>Bacteria</taxon>
        <taxon>Pseudomonadati</taxon>
        <taxon>Pseudomonadota</taxon>
        <taxon>Alphaproteobacteria</taxon>
        <taxon>Rhodospirillales</taxon>
        <taxon>Rhodospirillaceae</taxon>
        <taxon>Roseospira</taxon>
    </lineage>
</organism>
<evidence type="ECO:0000256" key="1">
    <source>
        <dbReference type="ARBA" id="ARBA00007894"/>
    </source>
</evidence>
<dbReference type="PRINTS" id="PR00987">
    <property type="entry name" value="TRNASYNTHGLU"/>
</dbReference>
<evidence type="ECO:0000256" key="7">
    <source>
        <dbReference type="ARBA" id="ARBA00023146"/>
    </source>
</evidence>
<dbReference type="InterPro" id="IPR020058">
    <property type="entry name" value="Glu/Gln-tRNA-synth_Ib_cat-dom"/>
</dbReference>
<keyword evidence="2 8" id="KW-0963">Cytoplasm</keyword>
<dbReference type="PROSITE" id="PS00178">
    <property type="entry name" value="AA_TRNA_LIGASE_I"/>
    <property type="match status" value="1"/>
</dbReference>
<dbReference type="HAMAP" id="MF_00022">
    <property type="entry name" value="Glu_tRNA_synth_type1"/>
    <property type="match status" value="1"/>
</dbReference>
<evidence type="ECO:0000256" key="6">
    <source>
        <dbReference type="ARBA" id="ARBA00022917"/>
    </source>
</evidence>
<dbReference type="SUPFAM" id="SSF48163">
    <property type="entry name" value="An anticodon-binding domain of class I aminoacyl-tRNA synthetases"/>
    <property type="match status" value="1"/>
</dbReference>
<evidence type="ECO:0000313" key="12">
    <source>
        <dbReference type="Proteomes" id="UP000554286"/>
    </source>
</evidence>
<dbReference type="GO" id="GO:0000049">
    <property type="term" value="F:tRNA binding"/>
    <property type="evidence" value="ECO:0007669"/>
    <property type="project" value="InterPro"/>
</dbReference>
<keyword evidence="5 8" id="KW-0067">ATP-binding</keyword>
<keyword evidence="7 8" id="KW-0030">Aminoacyl-tRNA synthetase</keyword>
<dbReference type="EC" id="6.1.1.17" evidence="8"/>
<evidence type="ECO:0000256" key="2">
    <source>
        <dbReference type="ARBA" id="ARBA00022490"/>
    </source>
</evidence>
<feature type="short sequence motif" description="'KMSKS' region" evidence="8">
    <location>
        <begin position="246"/>
        <end position="250"/>
    </location>
</feature>
<dbReference type="Gene3D" id="3.40.50.620">
    <property type="entry name" value="HUPs"/>
    <property type="match status" value="1"/>
</dbReference>
<dbReference type="Pfam" id="PF19269">
    <property type="entry name" value="Anticodon_2"/>
    <property type="match status" value="1"/>
</dbReference>
<keyword evidence="4 8" id="KW-0547">Nucleotide-binding</keyword>
<sequence>MCPATPSPVTVRFAPSPTGLLHVGNARTALVNALFARRAGGRVLLRFDDTDAGRSRADYVEAIRRDLAWLGVTWDNEVFQSARADRHAEVVAHLKGTGRLYACYETPEELEYKRRRQRAQGRPPIYDRAGLALTDAERARLEAEGRRPHWRLRLDPEDIRWDDLVRGPCHYDAAHLSDPVLVRADGTLLYTLPSVVDDLDLGITHVIRGEDHVVNTAVQIQLCRLLGGTPPVHAHLSLLTDAAGGGLSKRLGSLSLADLRDDGLEPLAVAALLARLGTSDDIAPVADMAALVAGFDIAHFGRATPKFDPADLTRLNARLLHGMAYADARPRLKALRVDGGPAFWEAVRGNLERLADAAEWHAVAFGDIVPRGASAEDAGFLRTAREALPEEPWDADTWRAWTGALKAATGRKGKGLFRPLRLALTGREHGPDLAALLPLMGRARALDRLARAALAADGHVRSPSITHGPLSDKGTSA</sequence>
<evidence type="ECO:0000256" key="5">
    <source>
        <dbReference type="ARBA" id="ARBA00022840"/>
    </source>
</evidence>
<evidence type="ECO:0000259" key="10">
    <source>
        <dbReference type="Pfam" id="PF19269"/>
    </source>
</evidence>
<evidence type="ECO:0000313" key="11">
    <source>
        <dbReference type="EMBL" id="MBB4264632.1"/>
    </source>
</evidence>
<dbReference type="InterPro" id="IPR020751">
    <property type="entry name" value="aa-tRNA-synth_I_codon-bd_sub2"/>
</dbReference>
<dbReference type="InterPro" id="IPR045462">
    <property type="entry name" value="aa-tRNA-synth_I_cd-bd"/>
</dbReference>
<protein>
    <recommendedName>
        <fullName evidence="8">Glutamate--tRNA ligase</fullName>
        <ecNumber evidence="8">6.1.1.17</ecNumber>
    </recommendedName>
    <alternativeName>
        <fullName evidence="8">Glutamyl-tRNA synthetase</fullName>
        <shortName evidence="8">GluRS</shortName>
    </alternativeName>
</protein>
<feature type="short sequence motif" description="'HIGH' region" evidence="8">
    <location>
        <begin position="15"/>
        <end position="25"/>
    </location>
</feature>
<dbReference type="InterPro" id="IPR008925">
    <property type="entry name" value="aa_tRNA-synth_I_cd-bd_sf"/>
</dbReference>